<dbReference type="InterPro" id="IPR043128">
    <property type="entry name" value="Rev_trsase/Diguanyl_cyclase"/>
</dbReference>
<dbReference type="Gene3D" id="3.30.70.270">
    <property type="match status" value="1"/>
</dbReference>
<feature type="domain" description="Reverse transcriptase" evidence="1">
    <location>
        <begin position="1"/>
        <end position="165"/>
    </location>
</feature>
<dbReference type="SUPFAM" id="SSF56672">
    <property type="entry name" value="DNA/RNA polymerases"/>
    <property type="match status" value="1"/>
</dbReference>
<name>A0ABM0MR98_SACKO</name>
<dbReference type="Pfam" id="PF00078">
    <property type="entry name" value="RVT_1"/>
    <property type="match status" value="1"/>
</dbReference>
<dbReference type="InterPro" id="IPR052055">
    <property type="entry name" value="Hepadnavirus_pol/RT"/>
</dbReference>
<protein>
    <submittedName>
        <fullName evidence="3">Uncharacterized protein LOC102804302</fullName>
    </submittedName>
</protein>
<dbReference type="Proteomes" id="UP000694865">
    <property type="component" value="Unplaced"/>
</dbReference>
<dbReference type="Gene3D" id="3.10.10.10">
    <property type="entry name" value="HIV Type 1 Reverse Transcriptase, subunit A, domain 1"/>
    <property type="match status" value="1"/>
</dbReference>
<evidence type="ECO:0000259" key="1">
    <source>
        <dbReference type="PROSITE" id="PS50878"/>
    </source>
</evidence>
<evidence type="ECO:0000313" key="2">
    <source>
        <dbReference type="Proteomes" id="UP000694865"/>
    </source>
</evidence>
<reference evidence="3" key="1">
    <citation type="submission" date="2025-08" db="UniProtKB">
        <authorList>
            <consortium name="RefSeq"/>
        </authorList>
    </citation>
    <scope>IDENTIFICATION</scope>
    <source>
        <tissue evidence="3">Testes</tissue>
    </source>
</reference>
<dbReference type="InterPro" id="IPR000477">
    <property type="entry name" value="RT_dom"/>
</dbReference>
<sequence>MDLSQPTGDSVNTFINKHHYSLSYSTVDDAVALIMKHGPGSQMAKIDIKHAFRLCPVRKEDWHLLCYKWQGFYFFDRVLPFGLRSAPYLFNRIATAIEWIIQRRANTKDLLHYLDDFFAVGPPNTGKCRHIKDIMLNTCNHLGVPIAEEKIEGPATTLTFLGIELDSNAMVMRLPSEKMTDLTTTLPKWLNRQSCTKRQLLSLIGTLSFACKCIPAGRIFLRRMIDLSTTTPHLTQIINLSDEFRLDVTWWCNFLPSWNGTASFLQPTWTAAPDMHLYTDASATIGCGAFFN</sequence>
<gene>
    <name evidence="3" type="primary">LOC102804302</name>
</gene>
<proteinExistence type="predicted"/>
<dbReference type="PANTHER" id="PTHR33050">
    <property type="entry name" value="REVERSE TRANSCRIPTASE DOMAIN-CONTAINING PROTEIN"/>
    <property type="match status" value="1"/>
</dbReference>
<feature type="non-terminal residue" evidence="3">
    <location>
        <position position="292"/>
    </location>
</feature>
<dbReference type="RefSeq" id="XP_006822539.1">
    <property type="nucleotide sequence ID" value="XM_006822476.1"/>
</dbReference>
<dbReference type="PROSITE" id="PS50878">
    <property type="entry name" value="RT_POL"/>
    <property type="match status" value="1"/>
</dbReference>
<keyword evidence="2" id="KW-1185">Reference proteome</keyword>
<dbReference type="GeneID" id="102804302"/>
<dbReference type="InterPro" id="IPR043502">
    <property type="entry name" value="DNA/RNA_pol_sf"/>
</dbReference>
<evidence type="ECO:0000313" key="3">
    <source>
        <dbReference type="RefSeq" id="XP_006822539.1"/>
    </source>
</evidence>
<dbReference type="PANTHER" id="PTHR33050:SF8">
    <property type="entry name" value="REVERSE TRANSCRIPTASE DOMAIN-CONTAINING PROTEIN"/>
    <property type="match status" value="1"/>
</dbReference>
<organism evidence="2 3">
    <name type="scientific">Saccoglossus kowalevskii</name>
    <name type="common">Acorn worm</name>
    <dbReference type="NCBI Taxonomy" id="10224"/>
    <lineage>
        <taxon>Eukaryota</taxon>
        <taxon>Metazoa</taxon>
        <taxon>Hemichordata</taxon>
        <taxon>Enteropneusta</taxon>
        <taxon>Harrimaniidae</taxon>
        <taxon>Saccoglossus</taxon>
    </lineage>
</organism>
<accession>A0ABM0MR98</accession>